<evidence type="ECO:0000313" key="4">
    <source>
        <dbReference type="Proteomes" id="UP000434957"/>
    </source>
</evidence>
<protein>
    <submittedName>
        <fullName evidence="2">Uncharacterized protein</fullName>
    </submittedName>
</protein>
<name>A0A6A4DRC2_9STRA</name>
<dbReference type="Proteomes" id="UP000429607">
    <property type="component" value="Unassembled WGS sequence"/>
</dbReference>
<evidence type="ECO:0000313" key="1">
    <source>
        <dbReference type="EMBL" id="KAE8996090.1"/>
    </source>
</evidence>
<dbReference type="EMBL" id="QXFT01001935">
    <property type="protein sequence ID" value="KAE9307221.1"/>
    <property type="molecule type" value="Genomic_DNA"/>
</dbReference>
<reference evidence="2 4" key="1">
    <citation type="submission" date="2018-08" db="EMBL/GenBank/DDBJ databases">
        <title>Genomic investigation of the strawberry pathogen Phytophthora fragariae indicates pathogenicity is determined by transcriptional variation in three key races.</title>
        <authorList>
            <person name="Adams T.M."/>
            <person name="Armitage A.D."/>
            <person name="Sobczyk M.K."/>
            <person name="Bates H.J."/>
            <person name="Dunwell J.M."/>
            <person name="Nellist C.F."/>
            <person name="Harrison R.J."/>
        </authorList>
    </citation>
    <scope>NUCLEOTIDE SEQUENCE [LARGE SCALE GENOMIC DNA]</scope>
    <source>
        <strain evidence="1 3">SCRP249</strain>
        <strain evidence="2 4">SCRP333</strain>
    </source>
</reference>
<evidence type="ECO:0000313" key="3">
    <source>
        <dbReference type="Proteomes" id="UP000429607"/>
    </source>
</evidence>
<accession>A0A6A4DRC2</accession>
<gene>
    <name evidence="1" type="ORF">PR001_g19951</name>
    <name evidence="2" type="ORF">PR003_g21051</name>
</gene>
<organism evidence="2 4">
    <name type="scientific">Phytophthora rubi</name>
    <dbReference type="NCBI Taxonomy" id="129364"/>
    <lineage>
        <taxon>Eukaryota</taxon>
        <taxon>Sar</taxon>
        <taxon>Stramenopiles</taxon>
        <taxon>Oomycota</taxon>
        <taxon>Peronosporomycetes</taxon>
        <taxon>Peronosporales</taxon>
        <taxon>Peronosporaceae</taxon>
        <taxon>Phytophthora</taxon>
    </lineage>
</organism>
<dbReference type="EMBL" id="QXFV01001911">
    <property type="protein sequence ID" value="KAE8996090.1"/>
    <property type="molecule type" value="Genomic_DNA"/>
</dbReference>
<keyword evidence="4" id="KW-1185">Reference proteome</keyword>
<sequence length="134" mass="14820">MISFVNTRAYPSRQLLGHLSERLALRGGRRELQLLRLARAVAVGQGASAPRESAVNLVNVEELRGVVAQRHVGETWWTRNVSAVKAVVSWLLPWVSVLKKMPAGLPTRALSALKRMSHQANEPEYLHATSAPRP</sequence>
<dbReference type="AlphaFoldDB" id="A0A6A4DRC2"/>
<comment type="caution">
    <text evidence="2">The sequence shown here is derived from an EMBL/GenBank/DDBJ whole genome shotgun (WGS) entry which is preliminary data.</text>
</comment>
<evidence type="ECO:0000313" key="2">
    <source>
        <dbReference type="EMBL" id="KAE9307221.1"/>
    </source>
</evidence>
<dbReference type="Proteomes" id="UP000434957">
    <property type="component" value="Unassembled WGS sequence"/>
</dbReference>
<proteinExistence type="predicted"/>